<gene>
    <name evidence="3" type="ORF">BO85DRAFT_450184</name>
</gene>
<feature type="compositionally biased region" description="Low complexity" evidence="1">
    <location>
        <begin position="79"/>
        <end position="88"/>
    </location>
</feature>
<dbReference type="InterPro" id="IPR036361">
    <property type="entry name" value="SAP_dom_sf"/>
</dbReference>
<proteinExistence type="predicted"/>
<feature type="region of interest" description="Disordered" evidence="1">
    <location>
        <begin position="36"/>
        <end position="352"/>
    </location>
</feature>
<feature type="compositionally biased region" description="Basic residues" evidence="1">
    <location>
        <begin position="646"/>
        <end position="656"/>
    </location>
</feature>
<dbReference type="InterPro" id="IPR034257">
    <property type="entry name" value="Acinus_RRM"/>
</dbReference>
<sequence>MTDYSKWKVTDLKAELKRRGIAQTGLRVKQQIIDRLVEEDARDEKDAVTNGEPAAEEDVAPQEAQPVDAKQPEPEPEPAADAPAQPEATETEVKDKQIEEPPQEQEQPQAQTEEQGDAVSELKPEPVTDEAPAGRPAEQEQQQEQPEQPAQESPKPEEPAQPVDSTTIDQPADTSVPQDQTENDTAAAPVEQAPGEAAPEQSEDMQPKPAEQAPGEAAPEQSEDMQPKPAEPAASGETAVPPAAVPSEMNTGLSTPLPTEEVLEDRRKRKRRSQSPVPTREALASKKAKALDETPRVVLPEDQVSVDKEREAREDGAPGPQETPEERAGRETAPEEAPPVQDETSKKGAPLKHDVRFKGLFAAKETEQTRPVSPPPADAVMEDADVEPAVHAATAALYVGGLMRPLQPVALKNHLVSLASPPDASPNPDVVVDFYLDPIKTHCFASFTSVSAASRVRTALHGTVWPNERNRKTLFVDFIPEDKMSLWIEKEEGSRQRGGPPARWEVRYEPTDDGVEAVLEEVDPRSASSQHTRAPDASGFSRPPPTGPRAEMGAPRRPSGSVTADSSSRPGQGFKPLDELFMSTTTKPKLYYLPVPREVADRRLDRFDDLLRKGEFPRRGGDERRRITFEDEDFFVDNGPDFGGGRNRRGRGRGGRGRGGFGDSWRDDRRSRY</sequence>
<feature type="compositionally biased region" description="Polar residues" evidence="1">
    <location>
        <begin position="248"/>
        <end position="257"/>
    </location>
</feature>
<dbReference type="Gene3D" id="1.10.720.30">
    <property type="entry name" value="SAP domain"/>
    <property type="match status" value="1"/>
</dbReference>
<feature type="compositionally biased region" description="Polar residues" evidence="1">
    <location>
        <begin position="560"/>
        <end position="570"/>
    </location>
</feature>
<feature type="domain" description="SAP" evidence="2">
    <location>
        <begin position="3"/>
        <end position="38"/>
    </location>
</feature>
<feature type="compositionally biased region" description="Acidic residues" evidence="1">
    <location>
        <begin position="511"/>
        <end position="521"/>
    </location>
</feature>
<feature type="compositionally biased region" description="Low complexity" evidence="1">
    <location>
        <begin position="104"/>
        <end position="113"/>
    </location>
</feature>
<dbReference type="GeneID" id="37163718"/>
<evidence type="ECO:0000256" key="1">
    <source>
        <dbReference type="SAM" id="MobiDB-lite"/>
    </source>
</evidence>
<evidence type="ECO:0000313" key="4">
    <source>
        <dbReference type="Proteomes" id="UP000249526"/>
    </source>
</evidence>
<dbReference type="SUPFAM" id="SSF68906">
    <property type="entry name" value="SAP domain"/>
    <property type="match status" value="1"/>
</dbReference>
<dbReference type="InterPro" id="IPR032552">
    <property type="entry name" value="RSB_motif"/>
</dbReference>
<feature type="compositionally biased region" description="Low complexity" evidence="1">
    <location>
        <begin position="207"/>
        <end position="220"/>
    </location>
</feature>
<evidence type="ECO:0000313" key="3">
    <source>
        <dbReference type="EMBL" id="RAH56795.1"/>
    </source>
</evidence>
<dbReference type="PANTHER" id="PTHR47031">
    <property type="entry name" value="SAP DNA-BINDING DOMAIN-CONTAINING PROTEIN"/>
    <property type="match status" value="1"/>
</dbReference>
<feature type="region of interest" description="Disordered" evidence="1">
    <location>
        <begin position="634"/>
        <end position="673"/>
    </location>
</feature>
<feature type="compositionally biased region" description="Basic and acidic residues" evidence="1">
    <location>
        <begin position="305"/>
        <end position="316"/>
    </location>
</feature>
<evidence type="ECO:0000259" key="2">
    <source>
        <dbReference type="Pfam" id="PF02037"/>
    </source>
</evidence>
<reference evidence="3 4" key="1">
    <citation type="submission" date="2018-02" db="EMBL/GenBank/DDBJ databases">
        <title>The genomes of Aspergillus section Nigri reveals drivers in fungal speciation.</title>
        <authorList>
            <consortium name="DOE Joint Genome Institute"/>
            <person name="Vesth T.C."/>
            <person name="Nybo J."/>
            <person name="Theobald S."/>
            <person name="Brandl J."/>
            <person name="Frisvad J.C."/>
            <person name="Nielsen K.F."/>
            <person name="Lyhne E.K."/>
            <person name="Kogle M.E."/>
            <person name="Kuo A."/>
            <person name="Riley R."/>
            <person name="Clum A."/>
            <person name="Nolan M."/>
            <person name="Lipzen A."/>
            <person name="Salamov A."/>
            <person name="Henrissat B."/>
            <person name="Wiebenga A."/>
            <person name="De vries R.P."/>
            <person name="Grigoriev I.V."/>
            <person name="Mortensen U.H."/>
            <person name="Andersen M.R."/>
            <person name="Baker S.E."/>
        </authorList>
    </citation>
    <scope>NUCLEOTIDE SEQUENCE [LARGE SCALE GENOMIC DNA]</scope>
    <source>
        <strain evidence="3 4">CBS 112811</strain>
    </source>
</reference>
<accession>A0A8G1VLJ6</accession>
<dbReference type="Proteomes" id="UP000249526">
    <property type="component" value="Unassembled WGS sequence"/>
</dbReference>
<dbReference type="RefSeq" id="XP_025514717.1">
    <property type="nucleotide sequence ID" value="XM_025660316.1"/>
</dbReference>
<feature type="compositionally biased region" description="Low complexity" evidence="1">
    <location>
        <begin position="130"/>
        <end position="153"/>
    </location>
</feature>
<keyword evidence="4" id="KW-1185">Reference proteome</keyword>
<feature type="compositionally biased region" description="Basic and acidic residues" evidence="1">
    <location>
        <begin position="664"/>
        <end position="673"/>
    </location>
</feature>
<feature type="compositionally biased region" description="Basic and acidic residues" evidence="1">
    <location>
        <begin position="36"/>
        <end position="47"/>
    </location>
</feature>
<protein>
    <submittedName>
        <fullName evidence="3">SAP domain protein</fullName>
    </submittedName>
</protein>
<dbReference type="PANTHER" id="PTHR47031:SF3">
    <property type="entry name" value="SAP DOMAIN-CONTAINING PROTEIN"/>
    <property type="match status" value="1"/>
</dbReference>
<dbReference type="Pfam" id="PF02037">
    <property type="entry name" value="SAP"/>
    <property type="match status" value="1"/>
</dbReference>
<dbReference type="AlphaFoldDB" id="A0A8G1VLJ6"/>
<name>A0A8G1VLJ6_9EURO</name>
<dbReference type="EMBL" id="KZ825064">
    <property type="protein sequence ID" value="RAH56795.1"/>
    <property type="molecule type" value="Genomic_DNA"/>
</dbReference>
<feature type="region of interest" description="Disordered" evidence="1">
    <location>
        <begin position="490"/>
        <end position="579"/>
    </location>
</feature>
<dbReference type="InterPro" id="IPR003034">
    <property type="entry name" value="SAP_dom"/>
</dbReference>
<organism evidence="3 4">
    <name type="scientific">Aspergillus piperis CBS 112811</name>
    <dbReference type="NCBI Taxonomy" id="1448313"/>
    <lineage>
        <taxon>Eukaryota</taxon>
        <taxon>Fungi</taxon>
        <taxon>Dikarya</taxon>
        <taxon>Ascomycota</taxon>
        <taxon>Pezizomycotina</taxon>
        <taxon>Eurotiomycetes</taxon>
        <taxon>Eurotiomycetidae</taxon>
        <taxon>Eurotiales</taxon>
        <taxon>Aspergillaceae</taxon>
        <taxon>Aspergillus</taxon>
        <taxon>Aspergillus subgen. Circumdati</taxon>
    </lineage>
</organism>
<feature type="compositionally biased region" description="Basic and acidic residues" evidence="1">
    <location>
        <begin position="343"/>
        <end position="352"/>
    </location>
</feature>
<feature type="compositionally biased region" description="Basic and acidic residues" evidence="1">
    <location>
        <begin position="324"/>
        <end position="333"/>
    </location>
</feature>
<dbReference type="Pfam" id="PF16294">
    <property type="entry name" value="RSB_motif"/>
    <property type="match status" value="1"/>
</dbReference>
<feature type="compositionally biased region" description="Polar residues" evidence="1">
    <location>
        <begin position="163"/>
        <end position="184"/>
    </location>
</feature>
<dbReference type="CDD" id="cd12432">
    <property type="entry name" value="RRM_ACINU"/>
    <property type="match status" value="1"/>
</dbReference>